<evidence type="ECO:0000313" key="1">
    <source>
        <dbReference type="EMBL" id="SVB01959.1"/>
    </source>
</evidence>
<protein>
    <recommendedName>
        <fullName evidence="2">NodB homology domain-containing protein</fullName>
    </recommendedName>
</protein>
<proteinExistence type="predicted"/>
<dbReference type="AlphaFoldDB" id="A0A382AKP2"/>
<gene>
    <name evidence="1" type="ORF">METZ01_LOCUS154813</name>
</gene>
<dbReference type="EMBL" id="UINC01025764">
    <property type="protein sequence ID" value="SVB01959.1"/>
    <property type="molecule type" value="Genomic_DNA"/>
</dbReference>
<name>A0A382AKP2_9ZZZZ</name>
<evidence type="ECO:0008006" key="2">
    <source>
        <dbReference type="Google" id="ProtNLM"/>
    </source>
</evidence>
<sequence length="377" mass="43718">MKSKVYITFCMDTEGPCDDPGNDELLKNWESVDFAMAKLFDKNFRSLYKDSSGNDFKVGWFFLTWTGFKTNPRGRDFGYHKVRDHYRGEWGGLIDKYGDEECWHYHHPPKSGIGNEWSTNWSSSCEYQNIISKQIIEREWFPVCFRAGGTIMDSELSKWVDKWFPFDYSNRAPLKFNEMDWSDGLTDWQPYQPDPIEFKRKGNGKRYMTRCMDLKTGLFTISEKDIIQAFKEASLKGSSILSVFDHDYRDIENRIKEFLHTVNLVAHSFPEVAWEYASPSEAIIKNVGGNIEEQLRLEAVLMGDILKINSSSRIHQKCPWVAVEHTDGLVKQIESGLEKISENTWKVELDSKYSLRTIGVAASNELGHFDITNIKIN</sequence>
<organism evidence="1">
    <name type="scientific">marine metagenome</name>
    <dbReference type="NCBI Taxonomy" id="408172"/>
    <lineage>
        <taxon>unclassified sequences</taxon>
        <taxon>metagenomes</taxon>
        <taxon>ecological metagenomes</taxon>
    </lineage>
</organism>
<accession>A0A382AKP2</accession>
<reference evidence="1" key="1">
    <citation type="submission" date="2018-05" db="EMBL/GenBank/DDBJ databases">
        <authorList>
            <person name="Lanie J.A."/>
            <person name="Ng W.-L."/>
            <person name="Kazmierczak K.M."/>
            <person name="Andrzejewski T.M."/>
            <person name="Davidsen T.M."/>
            <person name="Wayne K.J."/>
            <person name="Tettelin H."/>
            <person name="Glass J.I."/>
            <person name="Rusch D."/>
            <person name="Podicherti R."/>
            <person name="Tsui H.-C.T."/>
            <person name="Winkler M.E."/>
        </authorList>
    </citation>
    <scope>NUCLEOTIDE SEQUENCE</scope>
</reference>